<organism evidence="2 3">
    <name type="scientific">Reticulomyxa filosa</name>
    <dbReference type="NCBI Taxonomy" id="46433"/>
    <lineage>
        <taxon>Eukaryota</taxon>
        <taxon>Sar</taxon>
        <taxon>Rhizaria</taxon>
        <taxon>Retaria</taxon>
        <taxon>Foraminifera</taxon>
        <taxon>Monothalamids</taxon>
        <taxon>Reticulomyxidae</taxon>
        <taxon>Reticulomyxa</taxon>
    </lineage>
</organism>
<accession>X6NDB6</accession>
<dbReference type="AlphaFoldDB" id="X6NDB6"/>
<proteinExistence type="predicted"/>
<evidence type="ECO:0000256" key="1">
    <source>
        <dbReference type="SAM" id="Phobius"/>
    </source>
</evidence>
<keyword evidence="3" id="KW-1185">Reference proteome</keyword>
<comment type="caution">
    <text evidence="2">The sequence shown here is derived from an EMBL/GenBank/DDBJ whole genome shotgun (WGS) entry which is preliminary data.</text>
</comment>
<feature type="transmembrane region" description="Helical" evidence="1">
    <location>
        <begin position="290"/>
        <end position="309"/>
    </location>
</feature>
<reference evidence="2 3" key="1">
    <citation type="journal article" date="2013" name="Curr. Biol.">
        <title>The Genome of the Foraminiferan Reticulomyxa filosa.</title>
        <authorList>
            <person name="Glockner G."/>
            <person name="Hulsmann N."/>
            <person name="Schleicher M."/>
            <person name="Noegel A.A."/>
            <person name="Eichinger L."/>
            <person name="Gallinger C."/>
            <person name="Pawlowski J."/>
            <person name="Sierra R."/>
            <person name="Euteneuer U."/>
            <person name="Pillet L."/>
            <person name="Moustafa A."/>
            <person name="Platzer M."/>
            <person name="Groth M."/>
            <person name="Szafranski K."/>
            <person name="Schliwa M."/>
        </authorList>
    </citation>
    <scope>NUCLEOTIDE SEQUENCE [LARGE SCALE GENOMIC DNA]</scope>
</reference>
<keyword evidence="1" id="KW-1133">Transmembrane helix</keyword>
<keyword evidence="1" id="KW-0812">Transmembrane</keyword>
<gene>
    <name evidence="2" type="ORF">RFI_13305</name>
</gene>
<dbReference type="EMBL" id="ASPP01009649">
    <property type="protein sequence ID" value="ETO23863.1"/>
    <property type="molecule type" value="Genomic_DNA"/>
</dbReference>
<dbReference type="Proteomes" id="UP000023152">
    <property type="component" value="Unassembled WGS sequence"/>
</dbReference>
<keyword evidence="1" id="KW-0472">Membrane</keyword>
<name>X6NDB6_RETFI</name>
<protein>
    <submittedName>
        <fullName evidence="2">Uncharacterized protein</fullName>
    </submittedName>
</protein>
<sequence length="311" mass="36183">MYVCQVFRLILFVFNNKSSIRKDLKVIDTKRNTLTGNKAKKFICLELKTNSCYSYHVKESQYKYICNYLPNITLRGHTVIDCESVMSSKKGKDGTILYLLEMHRAGTTQSRCITKKLSLDESARIKQSKWLYLPQSIVFGKQKGDDLEGARALTSGVSRPPSEIEFSSKNFIYNLCFVLLKCNLVSEHEGVLIRYNEQDQEFTYTLLPTRSALRHCENRAFFCLSNHILLFGGYNYKSRKCLDTIQMYQITQRKLLSSFYKLPIPLIELLSSYHGIFTRLEGEARKRLKIIILSLIGVDYIYVYIMHFIEK</sequence>
<evidence type="ECO:0000313" key="2">
    <source>
        <dbReference type="EMBL" id="ETO23863.1"/>
    </source>
</evidence>
<evidence type="ECO:0000313" key="3">
    <source>
        <dbReference type="Proteomes" id="UP000023152"/>
    </source>
</evidence>